<dbReference type="RefSeq" id="XP_056498085.1">
    <property type="nucleotide sequence ID" value="XM_056648320.1"/>
</dbReference>
<name>A0A9W9NNC1_PENCI</name>
<reference evidence="1" key="1">
    <citation type="submission" date="2022-11" db="EMBL/GenBank/DDBJ databases">
        <authorList>
            <person name="Petersen C."/>
        </authorList>
    </citation>
    <scope>NUCLEOTIDE SEQUENCE</scope>
    <source>
        <strain evidence="1">IBT 23319</strain>
    </source>
</reference>
<dbReference type="GeneID" id="81387487"/>
<dbReference type="AlphaFoldDB" id="A0A9W9NNC1"/>
<dbReference type="EMBL" id="JAPQKT010000008">
    <property type="protein sequence ID" value="KAJ5223162.1"/>
    <property type="molecule type" value="Genomic_DNA"/>
</dbReference>
<dbReference type="OrthoDB" id="4364447at2759"/>
<organism evidence="1 2">
    <name type="scientific">Penicillium citrinum</name>
    <dbReference type="NCBI Taxonomy" id="5077"/>
    <lineage>
        <taxon>Eukaryota</taxon>
        <taxon>Fungi</taxon>
        <taxon>Dikarya</taxon>
        <taxon>Ascomycota</taxon>
        <taxon>Pezizomycotina</taxon>
        <taxon>Eurotiomycetes</taxon>
        <taxon>Eurotiomycetidae</taxon>
        <taxon>Eurotiales</taxon>
        <taxon>Aspergillaceae</taxon>
        <taxon>Penicillium</taxon>
    </lineage>
</organism>
<evidence type="ECO:0000313" key="1">
    <source>
        <dbReference type="EMBL" id="KAJ5223162.1"/>
    </source>
</evidence>
<evidence type="ECO:0000313" key="2">
    <source>
        <dbReference type="Proteomes" id="UP001147733"/>
    </source>
</evidence>
<reference evidence="1" key="2">
    <citation type="journal article" date="2023" name="IMA Fungus">
        <title>Comparative genomic study of the Penicillium genus elucidates a diverse pangenome and 15 lateral gene transfer events.</title>
        <authorList>
            <person name="Petersen C."/>
            <person name="Sorensen T."/>
            <person name="Nielsen M.R."/>
            <person name="Sondergaard T.E."/>
            <person name="Sorensen J.L."/>
            <person name="Fitzpatrick D.A."/>
            <person name="Frisvad J.C."/>
            <person name="Nielsen K.L."/>
        </authorList>
    </citation>
    <scope>NUCLEOTIDE SEQUENCE</scope>
    <source>
        <strain evidence="1">IBT 23319</strain>
    </source>
</reference>
<sequence length="115" mass="12707">MDKGKRREVQSARAGAGAAYPPICILNILPSQPSVHGLDISTPKLEAELAVTSPLEIPALRNVAVKKYGEWPVSNGFDDTLKTAFRHVCDVMLEYGLDLEQIYRIKILISSSRKK</sequence>
<protein>
    <submittedName>
        <fullName evidence="1">Uncharacterized protein</fullName>
    </submittedName>
</protein>
<keyword evidence="2" id="KW-1185">Reference proteome</keyword>
<proteinExistence type="predicted"/>
<accession>A0A9W9NNC1</accession>
<gene>
    <name evidence="1" type="ORF">N7469_009402</name>
</gene>
<dbReference type="Proteomes" id="UP001147733">
    <property type="component" value="Unassembled WGS sequence"/>
</dbReference>
<comment type="caution">
    <text evidence="1">The sequence shown here is derived from an EMBL/GenBank/DDBJ whole genome shotgun (WGS) entry which is preliminary data.</text>
</comment>